<dbReference type="CDD" id="cd04035">
    <property type="entry name" value="C2A_Rabphilin_Doc2"/>
    <property type="match status" value="1"/>
</dbReference>
<evidence type="ECO:0000256" key="6">
    <source>
        <dbReference type="ARBA" id="ARBA00023018"/>
    </source>
</evidence>
<dbReference type="AlphaFoldDB" id="A0A1S3J983"/>
<reference evidence="14 15" key="1">
    <citation type="submission" date="2025-04" db="UniProtKB">
        <authorList>
            <consortium name="RefSeq"/>
        </authorList>
    </citation>
    <scope>IDENTIFICATION</scope>
    <source>
        <tissue evidence="14 15">Gonads</tissue>
    </source>
</reference>
<dbReference type="SUPFAM" id="SSF49562">
    <property type="entry name" value="C2 domain (Calcium/lipid-binding domain, CaLB)"/>
    <property type="match status" value="2"/>
</dbReference>
<evidence type="ECO:0000256" key="9">
    <source>
        <dbReference type="SAM" id="MobiDB-lite"/>
    </source>
</evidence>
<feature type="domain" description="C2" evidence="10">
    <location>
        <begin position="385"/>
        <end position="509"/>
    </location>
</feature>
<dbReference type="FunFam" id="2.60.40.150:FF:000032">
    <property type="entry name" value="Double c2-like domain-containing"/>
    <property type="match status" value="1"/>
</dbReference>
<feature type="compositionally biased region" description="Acidic residues" evidence="9">
    <location>
        <begin position="209"/>
        <end position="223"/>
    </location>
</feature>
<dbReference type="InterPro" id="IPR011011">
    <property type="entry name" value="Znf_FYVE_PHD"/>
</dbReference>
<name>A0A1S3J983_LINAN</name>
<dbReference type="GO" id="GO:0061669">
    <property type="term" value="P:spontaneous neurotransmitter secretion"/>
    <property type="evidence" value="ECO:0007669"/>
    <property type="project" value="TreeGrafter"/>
</dbReference>
<dbReference type="KEGG" id="lak:106171243"/>
<dbReference type="PANTHER" id="PTHR45729:SF6">
    <property type="entry name" value="RABPHILIN, ISOFORM A"/>
    <property type="match status" value="1"/>
</dbReference>
<dbReference type="InterPro" id="IPR047022">
    <property type="entry name" value="Rabphilin_Doc2_C2A"/>
</dbReference>
<dbReference type="PRINTS" id="PR00360">
    <property type="entry name" value="C2DOMAIN"/>
</dbReference>
<dbReference type="Gene3D" id="3.30.40.10">
    <property type="entry name" value="Zinc/RING finger domain, C3HC4 (zinc finger)"/>
    <property type="match status" value="1"/>
</dbReference>
<dbReference type="InterPro" id="IPR043566">
    <property type="entry name" value="Rabphilin/DOC2/Noc2"/>
</dbReference>
<dbReference type="PROSITE" id="PS50178">
    <property type="entry name" value="ZF_FYVE"/>
    <property type="match status" value="1"/>
</dbReference>
<dbReference type="InterPro" id="IPR041282">
    <property type="entry name" value="FYVE_2"/>
</dbReference>
<evidence type="ECO:0000313" key="13">
    <source>
        <dbReference type="Proteomes" id="UP000085678"/>
    </source>
</evidence>
<keyword evidence="2" id="KW-0677">Repeat</keyword>
<sequence>MGEFTSGGGIDHWVVPNDRQLALRARLGTGWSVHTHKLQTFHKNQQLSVEEQEQILNVIRRAERLELMEQERIGRLVERLENMKKNAIGSGDSQCVLCGDTFGMLGASPTYCEDCGKAVCTKCGVDTFNSHHQPLWLCKICSEKRELWKRSGAWFFKGLPRYIMPKKKTELDKVPGRGGHPGQGQRSRTGSPAPQYNTWTRGRVQYGESTDEQESSESSDDEINISKRKVRRQQDSESESEMSTTSDFRPWASRGSMGTVESDSVSIASSGRPNPLMASRPLSDSKTSLDSGQLPSSGQGTGQGSLPSEGPRVQESQDSTVSDSERSATSGVGSFSRGNSLQSADTGSIKEKHEEEADIDDAFTKYGKHEGEDEDQLSSPESDVSLGTLEFSLMYDSMGNALHCTLIRARNLKALKAMDSNGLSDPYVKLHLLPGASKSTKLRSRTIHKTLNPEWNETLTYHGVIEEDLQRKTLRLSVLDEDAFGYDFIGETRVPLKCLKPHQLKNFNVYLDRQMPLEKDDDLVAHERGKILVSLTYKASKQSLLVGIVRCVQLAPMDSNGFSDPYVKVYLKPDKEKKSKQKTTVKKKTLNPEYNEEFLYEIPKHELAQKTLELTVWDKDIGRHSDYIGGVQLGITAKGTRLKHWFETLKYPDKKHEYWHILSADVVPDSP</sequence>
<evidence type="ECO:0000259" key="10">
    <source>
        <dbReference type="PROSITE" id="PS50004"/>
    </source>
</evidence>
<evidence type="ECO:0000256" key="5">
    <source>
        <dbReference type="ARBA" id="ARBA00022837"/>
    </source>
</evidence>
<dbReference type="InterPro" id="IPR000008">
    <property type="entry name" value="C2_dom"/>
</dbReference>
<keyword evidence="5" id="KW-0106">Calcium</keyword>
<evidence type="ECO:0000256" key="4">
    <source>
        <dbReference type="ARBA" id="ARBA00022833"/>
    </source>
</evidence>
<dbReference type="Pfam" id="PF02318">
    <property type="entry name" value="FYVE_2"/>
    <property type="match status" value="1"/>
</dbReference>
<feature type="compositionally biased region" description="Polar residues" evidence="9">
    <location>
        <begin position="282"/>
        <end position="298"/>
    </location>
</feature>
<dbReference type="GO" id="GO:0098793">
    <property type="term" value="C:presynapse"/>
    <property type="evidence" value="ECO:0007669"/>
    <property type="project" value="GOC"/>
</dbReference>
<dbReference type="RefSeq" id="XP_013406959.1">
    <property type="nucleotide sequence ID" value="XM_013551505.1"/>
</dbReference>
<keyword evidence="13" id="KW-1185">Reference proteome</keyword>
<dbReference type="SMART" id="SM00239">
    <property type="entry name" value="C2"/>
    <property type="match status" value="2"/>
</dbReference>
<dbReference type="RefSeq" id="XP_013406960.1">
    <property type="nucleotide sequence ID" value="XM_013551506.1"/>
</dbReference>
<evidence type="ECO:0000313" key="15">
    <source>
        <dbReference type="RefSeq" id="XP_013406959.1"/>
    </source>
</evidence>
<dbReference type="GO" id="GO:0017158">
    <property type="term" value="P:regulation of calcium ion-dependent exocytosis"/>
    <property type="evidence" value="ECO:0007669"/>
    <property type="project" value="TreeGrafter"/>
</dbReference>
<dbReference type="GO" id="GO:0006887">
    <property type="term" value="P:exocytosis"/>
    <property type="evidence" value="ECO:0007669"/>
    <property type="project" value="TreeGrafter"/>
</dbReference>
<feature type="compositionally biased region" description="Polar residues" evidence="9">
    <location>
        <begin position="259"/>
        <end position="272"/>
    </location>
</feature>
<evidence type="ECO:0000259" key="12">
    <source>
        <dbReference type="PROSITE" id="PS50916"/>
    </source>
</evidence>
<feature type="domain" description="C2" evidence="10">
    <location>
        <begin position="527"/>
        <end position="660"/>
    </location>
</feature>
<evidence type="ECO:0000256" key="7">
    <source>
        <dbReference type="ARBA" id="ARBA00034103"/>
    </source>
</evidence>
<dbReference type="PROSITE" id="PS50004">
    <property type="entry name" value="C2"/>
    <property type="match status" value="2"/>
</dbReference>
<dbReference type="GO" id="GO:0031267">
    <property type="term" value="F:small GTPase binding"/>
    <property type="evidence" value="ECO:0007669"/>
    <property type="project" value="InterPro"/>
</dbReference>
<evidence type="ECO:0000256" key="8">
    <source>
        <dbReference type="PROSITE-ProRule" id="PRU00091"/>
    </source>
</evidence>
<dbReference type="GO" id="GO:0008270">
    <property type="term" value="F:zinc ion binding"/>
    <property type="evidence" value="ECO:0007669"/>
    <property type="project" value="UniProtKB-KW"/>
</dbReference>
<feature type="compositionally biased region" description="Polar residues" evidence="9">
    <location>
        <begin position="187"/>
        <end position="200"/>
    </location>
</feature>
<accession>A0A1S3J983</accession>
<protein>
    <submittedName>
        <fullName evidence="14 15">Double C2-like domain-containing protein beta isoform X1</fullName>
    </submittedName>
</protein>
<dbReference type="STRING" id="7574.A0A1S3J983"/>
<dbReference type="InterPro" id="IPR035892">
    <property type="entry name" value="C2_domain_sf"/>
</dbReference>
<gene>
    <name evidence="14 15 16" type="primary">LOC106171243</name>
</gene>
<dbReference type="Proteomes" id="UP000085678">
    <property type="component" value="Unplaced"/>
</dbReference>
<dbReference type="GO" id="GO:0016020">
    <property type="term" value="C:membrane"/>
    <property type="evidence" value="ECO:0007669"/>
    <property type="project" value="InterPro"/>
</dbReference>
<dbReference type="InterPro" id="IPR017455">
    <property type="entry name" value="Znf_FYVE-rel"/>
</dbReference>
<feature type="domain" description="FYVE-type" evidence="11">
    <location>
        <begin position="89"/>
        <end position="146"/>
    </location>
</feature>
<keyword evidence="3 8" id="KW-0863">Zinc-finger</keyword>
<evidence type="ECO:0000313" key="16">
    <source>
        <dbReference type="RefSeq" id="XP_013406960.1"/>
    </source>
</evidence>
<evidence type="ECO:0000256" key="2">
    <source>
        <dbReference type="ARBA" id="ARBA00022737"/>
    </source>
</evidence>
<evidence type="ECO:0000256" key="3">
    <source>
        <dbReference type="ARBA" id="ARBA00022771"/>
    </source>
</evidence>
<dbReference type="PROSITE" id="PS50916">
    <property type="entry name" value="RABBD"/>
    <property type="match status" value="1"/>
</dbReference>
<dbReference type="PANTHER" id="PTHR45729">
    <property type="entry name" value="RABPHILIN, ISOFORM A"/>
    <property type="match status" value="1"/>
</dbReference>
<dbReference type="CDD" id="cd08384">
    <property type="entry name" value="C2B_Rabphilin_Doc2"/>
    <property type="match status" value="1"/>
</dbReference>
<proteinExistence type="predicted"/>
<feature type="compositionally biased region" description="Polar residues" evidence="9">
    <location>
        <begin position="314"/>
        <end position="346"/>
    </location>
</feature>
<evidence type="ECO:0000259" key="11">
    <source>
        <dbReference type="PROSITE" id="PS50178"/>
    </source>
</evidence>
<dbReference type="InterPro" id="IPR001565">
    <property type="entry name" value="Synaptotagmin"/>
</dbReference>
<dbReference type="InterPro" id="IPR013083">
    <property type="entry name" value="Znf_RING/FYVE/PHD"/>
</dbReference>
<comment type="subcellular location">
    <subcellularLocation>
        <location evidence="7">Synapse</location>
    </subcellularLocation>
</comment>
<feature type="region of interest" description="Disordered" evidence="9">
    <location>
        <begin position="167"/>
        <end position="357"/>
    </location>
</feature>
<dbReference type="GeneID" id="106171243"/>
<dbReference type="InterPro" id="IPR010911">
    <property type="entry name" value="Rab_BD"/>
</dbReference>
<dbReference type="GO" id="GO:0006886">
    <property type="term" value="P:intracellular protein transport"/>
    <property type="evidence" value="ECO:0007669"/>
    <property type="project" value="InterPro"/>
</dbReference>
<feature type="domain" description="RabBD" evidence="12">
    <location>
        <begin position="41"/>
        <end position="158"/>
    </location>
</feature>
<dbReference type="Gene3D" id="2.60.40.150">
    <property type="entry name" value="C2 domain"/>
    <property type="match status" value="2"/>
</dbReference>
<organism evidence="13 16">
    <name type="scientific">Lingula anatina</name>
    <name type="common">Brachiopod</name>
    <name type="synonym">Lingula unguis</name>
    <dbReference type="NCBI Taxonomy" id="7574"/>
    <lineage>
        <taxon>Eukaryota</taxon>
        <taxon>Metazoa</taxon>
        <taxon>Spiralia</taxon>
        <taxon>Lophotrochozoa</taxon>
        <taxon>Brachiopoda</taxon>
        <taxon>Linguliformea</taxon>
        <taxon>Lingulata</taxon>
        <taxon>Lingulida</taxon>
        <taxon>Linguloidea</taxon>
        <taxon>Lingulidae</taxon>
        <taxon>Lingula</taxon>
    </lineage>
</organism>
<evidence type="ECO:0000313" key="14">
    <source>
        <dbReference type="RefSeq" id="XP_013406958.1"/>
    </source>
</evidence>
<dbReference type="PRINTS" id="PR00399">
    <property type="entry name" value="SYNAPTOTAGMN"/>
</dbReference>
<dbReference type="RefSeq" id="XP_013406958.1">
    <property type="nucleotide sequence ID" value="XM_013551504.1"/>
</dbReference>
<keyword evidence="4" id="KW-0862">Zinc</keyword>
<dbReference type="OrthoDB" id="270970at2759"/>
<keyword evidence="1" id="KW-0479">Metal-binding</keyword>
<dbReference type="Pfam" id="PF00168">
    <property type="entry name" value="C2"/>
    <property type="match status" value="2"/>
</dbReference>
<keyword evidence="6" id="KW-0770">Synapse</keyword>
<evidence type="ECO:0000256" key="1">
    <source>
        <dbReference type="ARBA" id="ARBA00022723"/>
    </source>
</evidence>
<dbReference type="SUPFAM" id="SSF57903">
    <property type="entry name" value="FYVE/PHD zinc finger"/>
    <property type="match status" value="1"/>
</dbReference>